<evidence type="ECO:0000313" key="2">
    <source>
        <dbReference type="EMBL" id="KAL3803106.1"/>
    </source>
</evidence>
<reference evidence="2 3" key="1">
    <citation type="submission" date="2024-10" db="EMBL/GenBank/DDBJ databases">
        <title>Updated reference genomes for cyclostephanoid diatoms.</title>
        <authorList>
            <person name="Roberts W.R."/>
            <person name="Alverson A.J."/>
        </authorList>
    </citation>
    <scope>NUCLEOTIDE SEQUENCE [LARGE SCALE GENOMIC DNA]</scope>
    <source>
        <strain evidence="2 3">AJA276-08</strain>
    </source>
</reference>
<organism evidence="2 3">
    <name type="scientific">Stephanodiscus triporus</name>
    <dbReference type="NCBI Taxonomy" id="2934178"/>
    <lineage>
        <taxon>Eukaryota</taxon>
        <taxon>Sar</taxon>
        <taxon>Stramenopiles</taxon>
        <taxon>Ochrophyta</taxon>
        <taxon>Bacillariophyta</taxon>
        <taxon>Coscinodiscophyceae</taxon>
        <taxon>Thalassiosirophycidae</taxon>
        <taxon>Stephanodiscales</taxon>
        <taxon>Stephanodiscaceae</taxon>
        <taxon>Stephanodiscus</taxon>
    </lineage>
</organism>
<feature type="region of interest" description="Disordered" evidence="1">
    <location>
        <begin position="1"/>
        <end position="27"/>
    </location>
</feature>
<protein>
    <submittedName>
        <fullName evidence="2">Uncharacterized protein</fullName>
    </submittedName>
</protein>
<accession>A0ABD3QU47</accession>
<gene>
    <name evidence="2" type="ORF">ACHAW5_001970</name>
</gene>
<proteinExistence type="predicted"/>
<name>A0ABD3QU47_9STRA</name>
<dbReference type="Proteomes" id="UP001530315">
    <property type="component" value="Unassembled WGS sequence"/>
</dbReference>
<feature type="region of interest" description="Disordered" evidence="1">
    <location>
        <begin position="269"/>
        <end position="288"/>
    </location>
</feature>
<dbReference type="EMBL" id="JALLAZ020000123">
    <property type="protein sequence ID" value="KAL3803106.1"/>
    <property type="molecule type" value="Genomic_DNA"/>
</dbReference>
<keyword evidence="3" id="KW-1185">Reference proteome</keyword>
<evidence type="ECO:0000313" key="3">
    <source>
        <dbReference type="Proteomes" id="UP001530315"/>
    </source>
</evidence>
<sequence>MNAANYNAAPRERHARKAGTANSPMPAAVAKHAVVSPATSLDDDEARAERRLQKIHTLSQRLSQYARGSDRRQVLRTLLDPDLYPRMHLIGGVSGVDDIAAAEREAAGERASLNGVKFLQVRSPLQGRTDDSYFLQTVREVCGHMCDMNGVDADPMALYGGLLLRLCRSASERDALEALTLWTSGQTGELLLLPLVRRHHRPDSTFPLAEPVELEMYVEGGNVHAKVSMRHELGLFRRLDLEAGVEGIREALRPWNGLVEMAQRERLLQRSGVPPQHKKKKGGGAADDAANSLTRQLTNIQYEALLLTRFSSGHKNFLRPWVYINADVVERINFGTGSSVRILNVSVPEDKNSGYVKK</sequence>
<comment type="caution">
    <text evidence="2">The sequence shown here is derived from an EMBL/GenBank/DDBJ whole genome shotgun (WGS) entry which is preliminary data.</text>
</comment>
<evidence type="ECO:0000256" key="1">
    <source>
        <dbReference type="SAM" id="MobiDB-lite"/>
    </source>
</evidence>
<dbReference type="AlphaFoldDB" id="A0ABD3QU47"/>